<gene>
    <name evidence="1" type="primary">57</name>
    <name evidence="1" type="ORF">SEA_SHAMBRE1_57</name>
</gene>
<dbReference type="GeneID" id="80020052"/>
<dbReference type="KEGG" id="vg:80020052"/>
<organism evidence="1 2">
    <name type="scientific">Arthrobacter phage Shambre1</name>
    <dbReference type="NCBI Taxonomy" id="2927284"/>
    <lineage>
        <taxon>Viruses</taxon>
        <taxon>Duplodnaviria</taxon>
        <taxon>Heunggongvirae</taxon>
        <taxon>Uroviricota</taxon>
        <taxon>Caudoviricetes</taxon>
        <taxon>Bismarckvirus</taxon>
        <taxon>Bismarckvirus shambre1</taxon>
    </lineage>
</organism>
<reference evidence="1" key="1">
    <citation type="submission" date="2022-08" db="EMBL/GenBank/DDBJ databases">
        <authorList>
            <person name="Dojs M.A."/>
            <person name="Fleischacker C.L."/>
            <person name="Jackson S.M."/>
            <person name="Feiring S.B."/>
            <person name="Webb R.J."/>
            <person name="Schaefbauer A.B."/>
            <person name="Vigness C.A."/>
            <person name="Boyle B.L."/>
            <person name="Frank J.R."/>
            <person name="Fleischacker T.C."/>
            <person name="Ackerman S.B."/>
            <person name="Balish M.F."/>
            <person name="Garlena R.A."/>
            <person name="Russell D.A."/>
            <person name="Jacobs-Sera D."/>
            <person name="Hatfull G.F."/>
        </authorList>
    </citation>
    <scope>NUCLEOTIDE SEQUENCE</scope>
</reference>
<dbReference type="EMBL" id="OP297545">
    <property type="protein sequence ID" value="UXE04793.1"/>
    <property type="molecule type" value="Genomic_DNA"/>
</dbReference>
<accession>A0A977KNM1</accession>
<evidence type="ECO:0000313" key="2">
    <source>
        <dbReference type="Proteomes" id="UP001063033"/>
    </source>
</evidence>
<sequence length="100" mass="11105">MGPFSLPGSLPTAVTTCYTLSIGTSRYRRREKKMIRISQLARTIATENAISADEALRRILGVARELEIVERILSEKQAAEIKLIVVRELDQPAPERAVIG</sequence>
<evidence type="ECO:0000313" key="1">
    <source>
        <dbReference type="EMBL" id="UXE04793.1"/>
    </source>
</evidence>
<protein>
    <submittedName>
        <fullName evidence="1">Uncharacterized protein</fullName>
    </submittedName>
</protein>
<name>A0A977KNM1_9CAUD</name>
<dbReference type="Proteomes" id="UP001063033">
    <property type="component" value="Segment"/>
</dbReference>
<dbReference type="RefSeq" id="YP_010755400.1">
    <property type="nucleotide sequence ID" value="NC_073469.1"/>
</dbReference>
<proteinExistence type="predicted"/>
<keyword evidence="2" id="KW-1185">Reference proteome</keyword>